<dbReference type="PANTHER" id="PTHR46268">
    <property type="entry name" value="STRESS RESPONSE PROTEIN NHAX"/>
    <property type="match status" value="1"/>
</dbReference>
<name>A0A4R8ZFG7_9MICO</name>
<evidence type="ECO:0000259" key="2">
    <source>
        <dbReference type="Pfam" id="PF00582"/>
    </source>
</evidence>
<keyword evidence="4" id="KW-1185">Reference proteome</keyword>
<comment type="similarity">
    <text evidence="1">Belongs to the universal stress protein A family.</text>
</comment>
<dbReference type="Pfam" id="PF00582">
    <property type="entry name" value="Usp"/>
    <property type="match status" value="1"/>
</dbReference>
<comment type="caution">
    <text evidence="3">The sequence shown here is derived from an EMBL/GenBank/DDBJ whole genome shotgun (WGS) entry which is preliminary data.</text>
</comment>
<dbReference type="EMBL" id="SOGT01000008">
    <property type="protein sequence ID" value="TFD26512.1"/>
    <property type="molecule type" value="Genomic_DNA"/>
</dbReference>
<feature type="domain" description="UspA" evidence="2">
    <location>
        <begin position="5"/>
        <end position="150"/>
    </location>
</feature>
<dbReference type="AlphaFoldDB" id="A0A4R8ZFG7"/>
<reference evidence="3 4" key="1">
    <citation type="submission" date="2019-03" db="EMBL/GenBank/DDBJ databases">
        <title>Genomics of glacier-inhabiting Cryobacterium strains.</title>
        <authorList>
            <person name="Liu Q."/>
            <person name="Xin Y.-H."/>
        </authorList>
    </citation>
    <scope>NUCLEOTIDE SEQUENCE [LARGE SCALE GENOMIC DNA]</scope>
    <source>
        <strain evidence="3 4">TMT1-1</strain>
    </source>
</reference>
<dbReference type="InterPro" id="IPR014729">
    <property type="entry name" value="Rossmann-like_a/b/a_fold"/>
</dbReference>
<evidence type="ECO:0000256" key="1">
    <source>
        <dbReference type="ARBA" id="ARBA00008791"/>
    </source>
</evidence>
<sequence length="165" mass="17437">MSQYVIVGVVPGQPDTVVEQAAAFAARFNAELVCASVDAGQHQVYDLGYGTMTSLPLTGDSPERAEETFDPELTARLAVLLDGRGLPWSTRALAGKPARALGDLANTLNAAMIVVGTREATLRASLQEFINGSVAAQLAHRQHRPVVVIPLAPIPSDQALPWDPA</sequence>
<evidence type="ECO:0000313" key="4">
    <source>
        <dbReference type="Proteomes" id="UP000298424"/>
    </source>
</evidence>
<dbReference type="OrthoDB" id="3213322at2"/>
<dbReference type="SUPFAM" id="SSF52402">
    <property type="entry name" value="Adenine nucleotide alpha hydrolases-like"/>
    <property type="match status" value="1"/>
</dbReference>
<dbReference type="RefSeq" id="WP_134572040.1">
    <property type="nucleotide sequence ID" value="NZ_SOGT01000008.1"/>
</dbReference>
<dbReference type="Gene3D" id="3.40.50.620">
    <property type="entry name" value="HUPs"/>
    <property type="match status" value="1"/>
</dbReference>
<organism evidence="3 4">
    <name type="scientific">Cryobacterium lyxosi</name>
    <dbReference type="NCBI Taxonomy" id="1259228"/>
    <lineage>
        <taxon>Bacteria</taxon>
        <taxon>Bacillati</taxon>
        <taxon>Actinomycetota</taxon>
        <taxon>Actinomycetes</taxon>
        <taxon>Micrococcales</taxon>
        <taxon>Microbacteriaceae</taxon>
        <taxon>Cryobacterium</taxon>
    </lineage>
</organism>
<dbReference type="InterPro" id="IPR006016">
    <property type="entry name" value="UspA"/>
</dbReference>
<dbReference type="PANTHER" id="PTHR46268:SF27">
    <property type="entry name" value="UNIVERSAL STRESS PROTEIN RV2623"/>
    <property type="match status" value="1"/>
</dbReference>
<protein>
    <submittedName>
        <fullName evidence="3">Universal stress protein</fullName>
    </submittedName>
</protein>
<accession>A0A4R8ZFG7</accession>
<evidence type="ECO:0000313" key="3">
    <source>
        <dbReference type="EMBL" id="TFD26512.1"/>
    </source>
</evidence>
<gene>
    <name evidence="3" type="ORF">E3T27_06905</name>
</gene>
<dbReference type="Proteomes" id="UP000298424">
    <property type="component" value="Unassembled WGS sequence"/>
</dbReference>
<proteinExistence type="inferred from homology"/>